<protein>
    <submittedName>
        <fullName evidence="7">MFS domain-containing protein</fullName>
    </submittedName>
</protein>
<feature type="transmembrane region" description="Helical" evidence="5">
    <location>
        <begin position="27"/>
        <end position="49"/>
    </location>
</feature>
<dbReference type="InterPro" id="IPR011701">
    <property type="entry name" value="MFS"/>
</dbReference>
<dbReference type="GO" id="GO:0022857">
    <property type="term" value="F:transmembrane transporter activity"/>
    <property type="evidence" value="ECO:0007669"/>
    <property type="project" value="InterPro"/>
</dbReference>
<proteinExistence type="predicted"/>
<evidence type="ECO:0000256" key="2">
    <source>
        <dbReference type="ARBA" id="ARBA00022692"/>
    </source>
</evidence>
<dbReference type="Gene3D" id="1.20.1250.20">
    <property type="entry name" value="MFS general substrate transporter like domains"/>
    <property type="match status" value="1"/>
</dbReference>
<dbReference type="GO" id="GO:0016020">
    <property type="term" value="C:membrane"/>
    <property type="evidence" value="ECO:0007669"/>
    <property type="project" value="UniProtKB-SubCell"/>
</dbReference>
<dbReference type="InterPro" id="IPR049680">
    <property type="entry name" value="FLVCR1-2_SLC49-like"/>
</dbReference>
<keyword evidence="3 5" id="KW-1133">Transmembrane helix</keyword>
<feature type="transmembrane region" description="Helical" evidence="5">
    <location>
        <begin position="187"/>
        <end position="209"/>
    </location>
</feature>
<evidence type="ECO:0000256" key="5">
    <source>
        <dbReference type="SAM" id="Phobius"/>
    </source>
</evidence>
<evidence type="ECO:0000256" key="4">
    <source>
        <dbReference type="ARBA" id="ARBA00023136"/>
    </source>
</evidence>
<keyword evidence="2 5" id="KW-0812">Transmembrane</keyword>
<organism evidence="6 7">
    <name type="scientific">Heligmosomoides polygyrus</name>
    <name type="common">Parasitic roundworm</name>
    <dbReference type="NCBI Taxonomy" id="6339"/>
    <lineage>
        <taxon>Eukaryota</taxon>
        <taxon>Metazoa</taxon>
        <taxon>Ecdysozoa</taxon>
        <taxon>Nematoda</taxon>
        <taxon>Chromadorea</taxon>
        <taxon>Rhabditida</taxon>
        <taxon>Rhabditina</taxon>
        <taxon>Rhabditomorpha</taxon>
        <taxon>Strongyloidea</taxon>
        <taxon>Heligmosomidae</taxon>
        <taxon>Heligmosomoides</taxon>
    </lineage>
</organism>
<dbReference type="Proteomes" id="UP000050761">
    <property type="component" value="Unassembled WGS sequence"/>
</dbReference>
<dbReference type="WBParaSite" id="HPBE_0001058901-mRNA-1">
    <property type="protein sequence ID" value="HPBE_0001058901-mRNA-1"/>
    <property type="gene ID" value="HPBE_0001058901"/>
</dbReference>
<feature type="transmembrane region" description="Helical" evidence="5">
    <location>
        <begin position="154"/>
        <end position="175"/>
    </location>
</feature>
<comment type="subcellular location">
    <subcellularLocation>
        <location evidence="1">Membrane</location>
        <topology evidence="1">Multi-pass membrane protein</topology>
    </subcellularLocation>
</comment>
<evidence type="ECO:0000256" key="1">
    <source>
        <dbReference type="ARBA" id="ARBA00004141"/>
    </source>
</evidence>
<feature type="transmembrane region" description="Helical" evidence="5">
    <location>
        <begin position="69"/>
        <end position="91"/>
    </location>
</feature>
<evidence type="ECO:0000313" key="7">
    <source>
        <dbReference type="WBParaSite" id="HPBE_0001058901-mRNA-1"/>
    </source>
</evidence>
<keyword evidence="6" id="KW-1185">Reference proteome</keyword>
<name>A0A183FRU7_HELPZ</name>
<dbReference type="PANTHER" id="PTHR10924">
    <property type="entry name" value="MAJOR FACILITATOR SUPERFAMILY PROTEIN-RELATED"/>
    <property type="match status" value="1"/>
</dbReference>
<feature type="transmembrane region" description="Helical" evidence="5">
    <location>
        <begin position="221"/>
        <end position="246"/>
    </location>
</feature>
<feature type="transmembrane region" description="Helical" evidence="5">
    <location>
        <begin position="103"/>
        <end position="124"/>
    </location>
</feature>
<dbReference type="AlphaFoldDB" id="A0A183FRU7"/>
<evidence type="ECO:0000256" key="3">
    <source>
        <dbReference type="ARBA" id="ARBA00022989"/>
    </source>
</evidence>
<dbReference type="Pfam" id="PF07690">
    <property type="entry name" value="MFS_1"/>
    <property type="match status" value="1"/>
</dbReference>
<evidence type="ECO:0000313" key="6">
    <source>
        <dbReference type="Proteomes" id="UP000050761"/>
    </source>
</evidence>
<sequence length="262" mass="28929">LIKATLYSLSLTGLALGIPPNHLSIFILKSYSLFRCSIIVASAQAFFLVLPSKIAEAWFPEHQRSLANVLTFIANPFGVVLGTIIPSLYFGGSNKLRPSSLTVLFQNASMAVMTTLTFMLSLFIRRGEPPTPPSASSENHSNQFERSLCRNKQFVIQLFTFGLAFAELWGFMVIMSDIITEQGYNLYGYPTALAALVGMAASLVCGAVADCTKRFKELIRICWVCFALVIIFTRIVSFSANVFLFLSTTDLFIDFPLLESCP</sequence>
<dbReference type="PANTHER" id="PTHR10924:SF8">
    <property type="entry name" value="MFS DOMAIN-CONTAINING PROTEIN-RELATED"/>
    <property type="match status" value="1"/>
</dbReference>
<dbReference type="InterPro" id="IPR036259">
    <property type="entry name" value="MFS_trans_sf"/>
</dbReference>
<keyword evidence="4 5" id="KW-0472">Membrane</keyword>
<reference evidence="7" key="1">
    <citation type="submission" date="2019-09" db="UniProtKB">
        <authorList>
            <consortium name="WormBaseParasite"/>
        </authorList>
    </citation>
    <scope>IDENTIFICATION</scope>
</reference>
<dbReference type="SUPFAM" id="SSF103473">
    <property type="entry name" value="MFS general substrate transporter"/>
    <property type="match status" value="1"/>
</dbReference>
<accession>A0A183FRU7</accession>